<dbReference type="EMBL" id="CP090958">
    <property type="protein sequence ID" value="WGW13879.1"/>
    <property type="molecule type" value="Genomic_DNA"/>
</dbReference>
<proteinExistence type="predicted"/>
<evidence type="ECO:0008006" key="4">
    <source>
        <dbReference type="Google" id="ProtNLM"/>
    </source>
</evidence>
<name>A0ABY8QXY1_9MICO</name>
<sequence length="385" mass="42180">MNAFKQLTLHFVVNSLSRDLLLFRVMLLFTAGSAALSVVRVVAGAVRDQNPLLQLLPIAGLVALAVMAYIRARRDGGRLTRSGLVGFIVALVGINIMDLALVSVTGSYRDNSVVMGTSSFVIIAVASARSGRTAIRLLLAQGLFSMFASGWFQSPRPVGADVIEMVVQYAVPGVIGLYLIEQNVSWAKRPRVSGLRQTIVDTAVEARQTQQHELNRRVRNIDTRLLYLLDAVGADEPLPLSVEKQELARHLGNELRSTLVRSRSNGDLGAILYALGAPSGEVVLENVENLSLRALEDVSLEIPLAILACMIREVCQTGKGQVHVNAQSRLNGREAVEFRVETYKRIRFSELMWEYIHSSEKYSVETTAGMIRVVVTLPQSDSINA</sequence>
<gene>
    <name evidence="2" type="ORF">LWF01_09125</name>
</gene>
<keyword evidence="3" id="KW-1185">Reference proteome</keyword>
<feature type="transmembrane region" description="Helical" evidence="1">
    <location>
        <begin position="52"/>
        <end position="72"/>
    </location>
</feature>
<evidence type="ECO:0000256" key="1">
    <source>
        <dbReference type="SAM" id="Phobius"/>
    </source>
</evidence>
<reference evidence="2 3" key="1">
    <citation type="submission" date="2023-05" db="EMBL/GenBank/DDBJ databases">
        <title>Lithophilousrod everest ZFBP1038 complete genpme.</title>
        <authorList>
            <person name="Tian M."/>
        </authorList>
    </citation>
    <scope>NUCLEOTIDE SEQUENCE [LARGE SCALE GENOMIC DNA]</scope>
    <source>
        <strain evidence="2 3">ZFBP1038</strain>
    </source>
</reference>
<dbReference type="Proteomes" id="UP001209083">
    <property type="component" value="Chromosome"/>
</dbReference>
<keyword evidence="1" id="KW-0812">Transmembrane</keyword>
<feature type="transmembrane region" description="Helical" evidence="1">
    <location>
        <begin position="21"/>
        <end position="46"/>
    </location>
</feature>
<keyword evidence="1" id="KW-0472">Membrane</keyword>
<evidence type="ECO:0000313" key="2">
    <source>
        <dbReference type="EMBL" id="WGW13879.1"/>
    </source>
</evidence>
<evidence type="ECO:0000313" key="3">
    <source>
        <dbReference type="Proteomes" id="UP001209083"/>
    </source>
</evidence>
<keyword evidence="1" id="KW-1133">Transmembrane helix</keyword>
<accession>A0ABY8QXY1</accession>
<organism evidence="2 3">
    <name type="scientific">Saxibacter everestensis</name>
    <dbReference type="NCBI Taxonomy" id="2909229"/>
    <lineage>
        <taxon>Bacteria</taxon>
        <taxon>Bacillati</taxon>
        <taxon>Actinomycetota</taxon>
        <taxon>Actinomycetes</taxon>
        <taxon>Micrococcales</taxon>
        <taxon>Brevibacteriaceae</taxon>
        <taxon>Saxibacter</taxon>
    </lineage>
</organism>
<dbReference type="RefSeq" id="WP_349640702.1">
    <property type="nucleotide sequence ID" value="NZ_CP090958.1"/>
</dbReference>
<feature type="transmembrane region" description="Helical" evidence="1">
    <location>
        <begin position="84"/>
        <end position="106"/>
    </location>
</feature>
<protein>
    <recommendedName>
        <fullName evidence="4">Histidine kinase</fullName>
    </recommendedName>
</protein>